<dbReference type="InterPro" id="IPR033747">
    <property type="entry name" value="PurE_ClassI"/>
</dbReference>
<comment type="caution">
    <text evidence="7">The sequence shown here is derived from an EMBL/GenBank/DDBJ whole genome shotgun (WGS) entry which is preliminary data.</text>
</comment>
<dbReference type="GO" id="GO:0034023">
    <property type="term" value="F:5-(carboxyamino)imidazole ribonucleotide mutase activity"/>
    <property type="evidence" value="ECO:0007669"/>
    <property type="project" value="UniProtKB-EC"/>
</dbReference>
<feature type="transmembrane region" description="Helical" evidence="5">
    <location>
        <begin position="70"/>
        <end position="98"/>
    </location>
</feature>
<sequence>MYKIVSFYLIMTPIVSIIMGSTSDLPIMEKAAQLLNDLHIPFEMNALSAHRTPDAVEEFAKNAHRKGVKVIIAAAGMAAHLPGVIAASTIVPVIGVPIKSTLEGIDALLAIVQMPPGIPVATVGINGALNAAILAAQMLALEDKKLERKLADYKEELKIKIVKANEELRAVKYEYKCE</sequence>
<dbReference type="InterPro" id="IPR000031">
    <property type="entry name" value="PurE_dom"/>
</dbReference>
<organism evidence="7">
    <name type="scientific">termite gut metagenome</name>
    <dbReference type="NCBI Taxonomy" id="433724"/>
    <lineage>
        <taxon>unclassified sequences</taxon>
        <taxon>metagenomes</taxon>
        <taxon>organismal metagenomes</taxon>
    </lineage>
</organism>
<dbReference type="Pfam" id="PF00731">
    <property type="entry name" value="AIRC"/>
    <property type="match status" value="1"/>
</dbReference>
<dbReference type="PANTHER" id="PTHR23046:SF2">
    <property type="entry name" value="PHOSPHORIBOSYLAMINOIMIDAZOLE CARBOXYLASE"/>
    <property type="match status" value="1"/>
</dbReference>
<dbReference type="InterPro" id="IPR024694">
    <property type="entry name" value="PurE_prokaryotes"/>
</dbReference>
<keyword evidence="4" id="KW-0175">Coiled coil</keyword>
<keyword evidence="5" id="KW-0472">Membrane</keyword>
<evidence type="ECO:0000256" key="3">
    <source>
        <dbReference type="ARBA" id="ARBA00025704"/>
    </source>
</evidence>
<dbReference type="NCBIfam" id="TIGR01162">
    <property type="entry name" value="purE"/>
    <property type="match status" value="1"/>
</dbReference>
<dbReference type="AlphaFoldDB" id="A0A5J4RRQ0"/>
<keyword evidence="5" id="KW-1133">Transmembrane helix</keyword>
<gene>
    <name evidence="7" type="ORF">EZS27_015653</name>
</gene>
<feature type="transmembrane region" description="Helical" evidence="5">
    <location>
        <begin position="6"/>
        <end position="27"/>
    </location>
</feature>
<dbReference type="GO" id="GO:0006189">
    <property type="term" value="P:'de novo' IMP biosynthetic process"/>
    <property type="evidence" value="ECO:0007669"/>
    <property type="project" value="InterPro"/>
</dbReference>
<keyword evidence="5" id="KW-0812">Transmembrane</keyword>
<proteinExistence type="inferred from homology"/>
<protein>
    <submittedName>
        <fullName evidence="7">N5-carboxyaminoimidazole ribonucleotide mutase</fullName>
        <ecNumber evidence="7">5.4.99.18</ecNumber>
    </submittedName>
</protein>
<reference evidence="7" key="1">
    <citation type="submission" date="2019-03" db="EMBL/GenBank/DDBJ databases">
        <title>Single cell metagenomics reveals metabolic interactions within the superorganism composed of flagellate Streblomastix strix and complex community of Bacteroidetes bacteria on its surface.</title>
        <authorList>
            <person name="Treitli S.C."/>
            <person name="Kolisko M."/>
            <person name="Husnik F."/>
            <person name="Keeling P."/>
            <person name="Hampl V."/>
        </authorList>
    </citation>
    <scope>NUCLEOTIDE SEQUENCE</scope>
    <source>
        <strain evidence="7">STM</strain>
    </source>
</reference>
<dbReference type="EC" id="5.4.99.18" evidence="7"/>
<evidence type="ECO:0000313" key="7">
    <source>
        <dbReference type="EMBL" id="KAA6336172.1"/>
    </source>
</evidence>
<feature type="domain" description="PurE" evidence="6">
    <location>
        <begin position="13"/>
        <end position="161"/>
    </location>
</feature>
<comment type="pathway">
    <text evidence="3">Purine metabolism.</text>
</comment>
<feature type="coiled-coil region" evidence="4">
    <location>
        <begin position="136"/>
        <end position="174"/>
    </location>
</feature>
<dbReference type="PIRSF" id="PIRSF001338">
    <property type="entry name" value="AIR_carboxylase"/>
    <property type="match status" value="1"/>
</dbReference>
<accession>A0A5J4RRQ0</accession>
<dbReference type="EMBL" id="SNRY01000820">
    <property type="protein sequence ID" value="KAA6336172.1"/>
    <property type="molecule type" value="Genomic_DNA"/>
</dbReference>
<evidence type="ECO:0000259" key="6">
    <source>
        <dbReference type="SMART" id="SM01001"/>
    </source>
</evidence>
<evidence type="ECO:0000256" key="5">
    <source>
        <dbReference type="SAM" id="Phobius"/>
    </source>
</evidence>
<name>A0A5J4RRQ0_9ZZZZ</name>
<keyword evidence="2 7" id="KW-0413">Isomerase</keyword>
<evidence type="ECO:0000256" key="1">
    <source>
        <dbReference type="ARBA" id="ARBA00022755"/>
    </source>
</evidence>
<dbReference type="HAMAP" id="MF_01929">
    <property type="entry name" value="PurE_classI"/>
    <property type="match status" value="1"/>
</dbReference>
<evidence type="ECO:0000256" key="2">
    <source>
        <dbReference type="ARBA" id="ARBA00023235"/>
    </source>
</evidence>
<dbReference type="Gene3D" id="3.40.50.1970">
    <property type="match status" value="1"/>
</dbReference>
<evidence type="ECO:0000256" key="4">
    <source>
        <dbReference type="SAM" id="Coils"/>
    </source>
</evidence>
<feature type="transmembrane region" description="Helical" evidence="5">
    <location>
        <begin position="118"/>
        <end position="141"/>
    </location>
</feature>
<dbReference type="SUPFAM" id="SSF52255">
    <property type="entry name" value="N5-CAIR mutase (phosphoribosylaminoimidazole carboxylase, PurE)"/>
    <property type="match status" value="1"/>
</dbReference>
<keyword evidence="1" id="KW-0658">Purine biosynthesis</keyword>
<dbReference type="PANTHER" id="PTHR23046">
    <property type="entry name" value="PHOSPHORIBOSYLAMINOIMIDAZOLE CARBOXYLASE CATALYTIC SUBUNIT"/>
    <property type="match status" value="1"/>
</dbReference>
<dbReference type="SMART" id="SM01001">
    <property type="entry name" value="AIRC"/>
    <property type="match status" value="1"/>
</dbReference>